<reference evidence="2" key="1">
    <citation type="submission" date="2023-08" db="EMBL/GenBank/DDBJ databases">
        <title>Black Yeasts Isolated from many extreme environments.</title>
        <authorList>
            <person name="Coleine C."/>
            <person name="Stajich J.E."/>
            <person name="Selbmann L."/>
        </authorList>
    </citation>
    <scope>NUCLEOTIDE SEQUENCE</scope>
    <source>
        <strain evidence="2">CCFEE 5401</strain>
    </source>
</reference>
<proteinExistence type="predicted"/>
<organism evidence="2 3">
    <name type="scientific">Meristemomyces frigidus</name>
    <dbReference type="NCBI Taxonomy" id="1508187"/>
    <lineage>
        <taxon>Eukaryota</taxon>
        <taxon>Fungi</taxon>
        <taxon>Dikarya</taxon>
        <taxon>Ascomycota</taxon>
        <taxon>Pezizomycotina</taxon>
        <taxon>Dothideomycetes</taxon>
        <taxon>Dothideomycetidae</taxon>
        <taxon>Mycosphaerellales</taxon>
        <taxon>Teratosphaeriaceae</taxon>
        <taxon>Meristemomyces</taxon>
    </lineage>
</organism>
<feature type="region of interest" description="Disordered" evidence="1">
    <location>
        <begin position="1"/>
        <end position="63"/>
    </location>
</feature>
<accession>A0AAN7TH65</accession>
<comment type="caution">
    <text evidence="2">The sequence shown here is derived from an EMBL/GenBank/DDBJ whole genome shotgun (WGS) entry which is preliminary data.</text>
</comment>
<dbReference type="Pfam" id="PF12223">
    <property type="entry name" value="DUF3602"/>
    <property type="match status" value="1"/>
</dbReference>
<evidence type="ECO:0000313" key="3">
    <source>
        <dbReference type="Proteomes" id="UP001310890"/>
    </source>
</evidence>
<feature type="compositionally biased region" description="Basic and acidic residues" evidence="1">
    <location>
        <begin position="151"/>
        <end position="169"/>
    </location>
</feature>
<dbReference type="PANTHER" id="PTHR34693">
    <property type="entry name" value="PROTEIN PAR32"/>
    <property type="match status" value="1"/>
</dbReference>
<evidence type="ECO:0000313" key="2">
    <source>
        <dbReference type="EMBL" id="KAK5112974.1"/>
    </source>
</evidence>
<dbReference type="Proteomes" id="UP001310890">
    <property type="component" value="Unassembled WGS sequence"/>
</dbReference>
<dbReference type="EMBL" id="JAVRRL010000027">
    <property type="protein sequence ID" value="KAK5112974.1"/>
    <property type="molecule type" value="Genomic_DNA"/>
</dbReference>
<dbReference type="AlphaFoldDB" id="A0AAN7TH65"/>
<feature type="compositionally biased region" description="Gly residues" evidence="1">
    <location>
        <begin position="122"/>
        <end position="131"/>
    </location>
</feature>
<dbReference type="InterPro" id="IPR053203">
    <property type="entry name" value="Cisplatin_resist-associated"/>
</dbReference>
<dbReference type="PANTHER" id="PTHR34693:SF1">
    <property type="entry name" value="PROTEIN PAR32"/>
    <property type="match status" value="1"/>
</dbReference>
<sequence length="169" mass="17713">MAEAIKNALRPSQDRSTSHGRGGAGNIKLSSNSGTDPKDLTTPIIKSDLYTTGRGGQGNMATNLHSHPEFARAAQDVEAHDAANREPARGTYHWGRGGQGNMVTLGSGESKVVAAGAKEQMGGKGGVVGGEKTGERRESFKGVKSRLGLGGKEKERGEKERREGESAVE</sequence>
<feature type="compositionally biased region" description="Basic and acidic residues" evidence="1">
    <location>
        <begin position="132"/>
        <end position="141"/>
    </location>
</feature>
<dbReference type="InterPro" id="IPR022024">
    <property type="entry name" value="DUF3602"/>
</dbReference>
<feature type="region of interest" description="Disordered" evidence="1">
    <location>
        <begin position="116"/>
        <end position="169"/>
    </location>
</feature>
<name>A0AAN7TH65_9PEZI</name>
<protein>
    <submittedName>
        <fullName evidence="2">Uncharacterized protein</fullName>
    </submittedName>
</protein>
<gene>
    <name evidence="2" type="ORF">LTR62_003796</name>
</gene>
<evidence type="ECO:0000256" key="1">
    <source>
        <dbReference type="SAM" id="MobiDB-lite"/>
    </source>
</evidence>